<name>A0A8H6HXS3_9AGAR</name>
<sequence>MPCQTNKHHAVPEISAAECRRASDSACLDISSDMRWVLRTQTVDPSQTCSGSPSIECPTLDAAEVVLCLNSTGSQTTGSLSAHAALLSPACQIAHLAHPSIRRSTRHAPPFDAFTLPQSQTGTHHLAQLSNLLNATCHGPLRSQPSPPGDDLTPACRCHCTISITRENTPPPRPRSSHSARRAIALRTHSQQGTRKWREDSSWPSAARVLGDKLVLTRLNDHENNSDINSMLAPAVVDPTPSQHPSTMAVHDGRSSNERSRRSDEVNHTSRTPHARPTSKATCTNTTTTTTPANQQTGQPQSIDHTHRRQNLAYCPADEVQGREKLDSWDLKGSCNQTQRQPKPRNSGFGAFEAVPTNNEGDSSVKSSANRARCATTAIRRWEAPTEPRGGWTGRPTNSSPRSAAIWELEQSRPQSNQGIRALRSGICVVRPGEA</sequence>
<dbReference type="EMBL" id="JACGCI010000032">
    <property type="protein sequence ID" value="KAF6754871.1"/>
    <property type="molecule type" value="Genomic_DNA"/>
</dbReference>
<accession>A0A8H6HXS3</accession>
<evidence type="ECO:0000256" key="1">
    <source>
        <dbReference type="SAM" id="MobiDB-lite"/>
    </source>
</evidence>
<organism evidence="2 3">
    <name type="scientific">Ephemerocybe angulata</name>
    <dbReference type="NCBI Taxonomy" id="980116"/>
    <lineage>
        <taxon>Eukaryota</taxon>
        <taxon>Fungi</taxon>
        <taxon>Dikarya</taxon>
        <taxon>Basidiomycota</taxon>
        <taxon>Agaricomycotina</taxon>
        <taxon>Agaricomycetes</taxon>
        <taxon>Agaricomycetidae</taxon>
        <taxon>Agaricales</taxon>
        <taxon>Agaricineae</taxon>
        <taxon>Psathyrellaceae</taxon>
        <taxon>Ephemerocybe</taxon>
    </lineage>
</organism>
<gene>
    <name evidence="2" type="ORF">DFP72DRAFT_1169864</name>
</gene>
<feature type="region of interest" description="Disordered" evidence="1">
    <location>
        <begin position="224"/>
        <end position="308"/>
    </location>
</feature>
<reference evidence="2 3" key="1">
    <citation type="submission" date="2020-07" db="EMBL/GenBank/DDBJ databases">
        <title>Comparative genomics of pyrophilous fungi reveals a link between fire events and developmental genes.</title>
        <authorList>
            <consortium name="DOE Joint Genome Institute"/>
            <person name="Steindorff A.S."/>
            <person name="Carver A."/>
            <person name="Calhoun S."/>
            <person name="Stillman K."/>
            <person name="Liu H."/>
            <person name="Lipzen A."/>
            <person name="Pangilinan J."/>
            <person name="Labutti K."/>
            <person name="Bruns T.D."/>
            <person name="Grigoriev I.V."/>
        </authorList>
    </citation>
    <scope>NUCLEOTIDE SEQUENCE [LARGE SCALE GENOMIC DNA]</scope>
    <source>
        <strain evidence="2 3">CBS 144469</strain>
    </source>
</reference>
<feature type="compositionally biased region" description="Low complexity" evidence="1">
    <location>
        <begin position="281"/>
        <end position="301"/>
    </location>
</feature>
<dbReference type="AlphaFoldDB" id="A0A8H6HXS3"/>
<keyword evidence="3" id="KW-1185">Reference proteome</keyword>
<dbReference type="Proteomes" id="UP000521943">
    <property type="component" value="Unassembled WGS sequence"/>
</dbReference>
<evidence type="ECO:0000313" key="3">
    <source>
        <dbReference type="Proteomes" id="UP000521943"/>
    </source>
</evidence>
<proteinExistence type="predicted"/>
<evidence type="ECO:0000313" key="2">
    <source>
        <dbReference type="EMBL" id="KAF6754871.1"/>
    </source>
</evidence>
<protein>
    <submittedName>
        <fullName evidence="2">Uncharacterized protein</fullName>
    </submittedName>
</protein>
<comment type="caution">
    <text evidence="2">The sequence shown here is derived from an EMBL/GenBank/DDBJ whole genome shotgun (WGS) entry which is preliminary data.</text>
</comment>
<feature type="region of interest" description="Disordered" evidence="1">
    <location>
        <begin position="384"/>
        <end position="418"/>
    </location>
</feature>
<feature type="compositionally biased region" description="Basic and acidic residues" evidence="1">
    <location>
        <begin position="251"/>
        <end position="268"/>
    </location>
</feature>